<dbReference type="GO" id="GO:0046872">
    <property type="term" value="F:metal ion binding"/>
    <property type="evidence" value="ECO:0007669"/>
    <property type="project" value="UniProtKB-KW"/>
</dbReference>
<dbReference type="Proteomes" id="UP000444721">
    <property type="component" value="Unassembled WGS sequence"/>
</dbReference>
<dbReference type="SUPFAM" id="SSF56219">
    <property type="entry name" value="DNase I-like"/>
    <property type="match status" value="1"/>
</dbReference>
<dbReference type="RefSeq" id="XP_044564498.1">
    <property type="nucleotide sequence ID" value="XM_044713331.1"/>
</dbReference>
<evidence type="ECO:0000256" key="4">
    <source>
        <dbReference type="ARBA" id="ARBA00022722"/>
    </source>
</evidence>
<dbReference type="InterPro" id="IPR005135">
    <property type="entry name" value="Endo/exonuclease/phosphatase"/>
</dbReference>
<keyword evidence="5" id="KW-0479">Metal-binding</keyword>
<evidence type="ECO:0000259" key="11">
    <source>
        <dbReference type="Pfam" id="PF03372"/>
    </source>
</evidence>
<dbReference type="EMBL" id="VFQX01000022">
    <property type="protein sequence ID" value="KAF0979785.1"/>
    <property type="molecule type" value="Genomic_DNA"/>
</dbReference>
<dbReference type="Pfam" id="PF03372">
    <property type="entry name" value="Exo_endo_phos"/>
    <property type="match status" value="1"/>
</dbReference>
<keyword evidence="6" id="KW-0227">DNA damage</keyword>
<evidence type="ECO:0000256" key="3">
    <source>
        <dbReference type="ARBA" id="ARBA00004322"/>
    </source>
</evidence>
<evidence type="ECO:0000313" key="12">
    <source>
        <dbReference type="EMBL" id="KAF0979785.1"/>
    </source>
</evidence>
<dbReference type="GO" id="GO:0006302">
    <property type="term" value="P:double-strand break repair"/>
    <property type="evidence" value="ECO:0007669"/>
    <property type="project" value="TreeGrafter"/>
</dbReference>
<name>A0A6A5C2P6_NAEFO</name>
<dbReference type="GO" id="GO:0003697">
    <property type="term" value="F:single-stranded DNA binding"/>
    <property type="evidence" value="ECO:0007669"/>
    <property type="project" value="TreeGrafter"/>
</dbReference>
<keyword evidence="10" id="KW-0539">Nucleus</keyword>
<keyword evidence="9" id="KW-0234">DNA repair</keyword>
<evidence type="ECO:0000256" key="10">
    <source>
        <dbReference type="ARBA" id="ARBA00023242"/>
    </source>
</evidence>
<comment type="cofactor">
    <cofactor evidence="1">
        <name>Mn(2+)</name>
        <dbReference type="ChEBI" id="CHEBI:29035"/>
    </cofactor>
</comment>
<keyword evidence="13" id="KW-1185">Reference proteome</keyword>
<dbReference type="VEuPathDB" id="AmoebaDB:NfTy_050540"/>
<dbReference type="OMA" id="HANAVLC"/>
<dbReference type="InterPro" id="IPR036691">
    <property type="entry name" value="Endo/exonu/phosph_ase_sf"/>
</dbReference>
<keyword evidence="7" id="KW-0378">Hydrolase</keyword>
<keyword evidence="8" id="KW-0460">Magnesium</keyword>
<dbReference type="PANTHER" id="PTHR15822:SF4">
    <property type="entry name" value="TYROSYL-DNA PHOSPHODIESTERASE 2"/>
    <property type="match status" value="1"/>
</dbReference>
<dbReference type="Gene3D" id="3.60.10.10">
    <property type="entry name" value="Endonuclease/exonuclease/phosphatase"/>
    <property type="match status" value="1"/>
</dbReference>
<evidence type="ECO:0000256" key="6">
    <source>
        <dbReference type="ARBA" id="ARBA00022763"/>
    </source>
</evidence>
<evidence type="ECO:0000313" key="13">
    <source>
        <dbReference type="Proteomes" id="UP000444721"/>
    </source>
</evidence>
<dbReference type="VEuPathDB" id="AmoebaDB:NF0109160"/>
<comment type="caution">
    <text evidence="12">The sequence shown here is derived from an EMBL/GenBank/DDBJ whole genome shotgun (WGS) entry which is preliminary data.</text>
</comment>
<dbReference type="GeneID" id="68108156"/>
<comment type="cofactor">
    <cofactor evidence="2">
        <name>Mg(2+)</name>
        <dbReference type="ChEBI" id="CHEBI:18420"/>
    </cofactor>
</comment>
<dbReference type="AlphaFoldDB" id="A0A6A5C2P6"/>
<dbReference type="CDD" id="cd09080">
    <property type="entry name" value="TDP2"/>
    <property type="match status" value="1"/>
</dbReference>
<sequence length="408" mass="47968">MMYFSQRPHQTPNRPHPFVQNTLFDARSIAKQDWEQQRQSFDRDFNYGGMNQQQQQQPNPFITLAYPSQEWILFPHSFDHQQSKWKNLETVDEIAQLTATHEMPSQLRILTFNIWFDAYMMKERMDGLMNEIFQRTFNVNNHNFSSSSSFQTISSPIPDVLCFQEVTTQSLEMIAQHPIIRNNYYLSDSPDDAFCSVYPYGVLMAVKKTLPIRKLFYNTLPSNMYRAALSVEIGNSQMQFQNMIVTTVHLESLSNADLRFQQLDVISNFQIPYSQAIICGDFNFDSERNYDENYLPYLENSYLTSNVHLRQYQDVWKSLKYPNDLGKTFDTKSNAMLAKYSHEVMRYDRVLLKSLMVPSQHTQLKKYWKPIHIELLGTKPIAYDQNRNPICISDHFGILTIIENVQIV</sequence>
<evidence type="ECO:0000256" key="8">
    <source>
        <dbReference type="ARBA" id="ARBA00022842"/>
    </source>
</evidence>
<evidence type="ECO:0000256" key="2">
    <source>
        <dbReference type="ARBA" id="ARBA00001946"/>
    </source>
</evidence>
<dbReference type="InterPro" id="IPR051547">
    <property type="entry name" value="TDP2-like"/>
</dbReference>
<keyword evidence="4" id="KW-0540">Nuclease</keyword>
<dbReference type="PANTHER" id="PTHR15822">
    <property type="entry name" value="TRAF AND TNF RECEPTOR-ASSOCIATED PROTEIN"/>
    <property type="match status" value="1"/>
</dbReference>
<feature type="domain" description="Endonuclease/exonuclease/phosphatase" evidence="11">
    <location>
        <begin position="136"/>
        <end position="354"/>
    </location>
</feature>
<evidence type="ECO:0000256" key="5">
    <source>
        <dbReference type="ARBA" id="ARBA00022723"/>
    </source>
</evidence>
<dbReference type="GO" id="GO:0004518">
    <property type="term" value="F:nuclease activity"/>
    <property type="evidence" value="ECO:0007669"/>
    <property type="project" value="UniProtKB-KW"/>
</dbReference>
<gene>
    <name evidence="12" type="ORF">FDP41_000938</name>
</gene>
<protein>
    <recommendedName>
        <fullName evidence="11">Endonuclease/exonuclease/phosphatase domain-containing protein</fullName>
    </recommendedName>
</protein>
<accession>A0A6A5C2P6</accession>
<dbReference type="VEuPathDB" id="AmoebaDB:FDP41_000938"/>
<dbReference type="OrthoDB" id="9975959at2759"/>
<evidence type="ECO:0000256" key="9">
    <source>
        <dbReference type="ARBA" id="ARBA00023204"/>
    </source>
</evidence>
<organism evidence="12 13">
    <name type="scientific">Naegleria fowleri</name>
    <name type="common">Brain eating amoeba</name>
    <dbReference type="NCBI Taxonomy" id="5763"/>
    <lineage>
        <taxon>Eukaryota</taxon>
        <taxon>Discoba</taxon>
        <taxon>Heterolobosea</taxon>
        <taxon>Tetramitia</taxon>
        <taxon>Eutetramitia</taxon>
        <taxon>Vahlkampfiidae</taxon>
        <taxon>Naegleria</taxon>
    </lineage>
</organism>
<proteinExistence type="predicted"/>
<evidence type="ECO:0000256" key="1">
    <source>
        <dbReference type="ARBA" id="ARBA00001936"/>
    </source>
</evidence>
<dbReference type="GO" id="GO:0005737">
    <property type="term" value="C:cytoplasm"/>
    <property type="evidence" value="ECO:0007669"/>
    <property type="project" value="TreeGrafter"/>
</dbReference>
<evidence type="ECO:0000256" key="7">
    <source>
        <dbReference type="ARBA" id="ARBA00022801"/>
    </source>
</evidence>
<reference evidence="12 13" key="1">
    <citation type="journal article" date="2019" name="Sci. Rep.">
        <title>Nanopore sequencing improves the draft genome of the human pathogenic amoeba Naegleria fowleri.</title>
        <authorList>
            <person name="Liechti N."/>
            <person name="Schurch N."/>
            <person name="Bruggmann R."/>
            <person name="Wittwer M."/>
        </authorList>
    </citation>
    <scope>NUCLEOTIDE SEQUENCE [LARGE SCALE GENOMIC DNA]</scope>
    <source>
        <strain evidence="12 13">ATCC 30894</strain>
    </source>
</reference>
<comment type="subcellular location">
    <subcellularLocation>
        <location evidence="3">Nucleus</location>
        <location evidence="3">PML body</location>
    </subcellularLocation>
</comment>
<dbReference type="GO" id="GO:0070260">
    <property type="term" value="F:5'-tyrosyl-DNA phosphodiesterase activity"/>
    <property type="evidence" value="ECO:0007669"/>
    <property type="project" value="TreeGrafter"/>
</dbReference>